<dbReference type="Proteomes" id="UP000287872">
    <property type="component" value="Unassembled WGS sequence"/>
</dbReference>
<proteinExistence type="predicted"/>
<protein>
    <submittedName>
        <fullName evidence="1">Uncharacterized protein</fullName>
    </submittedName>
</protein>
<reference evidence="1 2" key="1">
    <citation type="submission" date="2018-11" db="EMBL/GenBank/DDBJ databases">
        <title>Genome sequencing and assembly of Clostridium tagluense strain A121.</title>
        <authorList>
            <person name="Murakami T."/>
            <person name="Segawa T."/>
            <person name="Shcherbakova V.A."/>
            <person name="Mori H."/>
            <person name="Yoshimura Y."/>
        </authorList>
    </citation>
    <scope>NUCLEOTIDE SEQUENCE [LARGE SCALE GENOMIC DNA]</scope>
    <source>
        <strain evidence="1 2">A121</strain>
    </source>
</reference>
<evidence type="ECO:0000313" key="2">
    <source>
        <dbReference type="Proteomes" id="UP000287872"/>
    </source>
</evidence>
<dbReference type="RefSeq" id="WP_125005413.1">
    <property type="nucleotide sequence ID" value="NZ_BHYK01000037.1"/>
</dbReference>
<dbReference type="EMBL" id="BHYK01000037">
    <property type="protein sequence ID" value="GCD12595.1"/>
    <property type="molecule type" value="Genomic_DNA"/>
</dbReference>
<sequence>MINKKETQLIETALYKNAKNVANLIINKDIKSAYIKYETVRQFANILGTENIFNREIKDILLKTFKKDNVNLFFESFGVNYTDYKNNEYGITDYEILER</sequence>
<gene>
    <name evidence="1" type="ORF">Ctaglu_42180</name>
</gene>
<comment type="caution">
    <text evidence="1">The sequence shown here is derived from an EMBL/GenBank/DDBJ whole genome shotgun (WGS) entry which is preliminary data.</text>
</comment>
<organism evidence="1 2">
    <name type="scientific">Clostridium tagluense</name>
    <dbReference type="NCBI Taxonomy" id="360422"/>
    <lineage>
        <taxon>Bacteria</taxon>
        <taxon>Bacillati</taxon>
        <taxon>Bacillota</taxon>
        <taxon>Clostridia</taxon>
        <taxon>Eubacteriales</taxon>
        <taxon>Clostridiaceae</taxon>
        <taxon>Clostridium</taxon>
    </lineage>
</organism>
<dbReference type="AlphaFoldDB" id="A0A401USR5"/>
<name>A0A401USR5_9CLOT</name>
<keyword evidence="2" id="KW-1185">Reference proteome</keyword>
<accession>A0A401USR5</accession>
<evidence type="ECO:0000313" key="1">
    <source>
        <dbReference type="EMBL" id="GCD12595.1"/>
    </source>
</evidence>